<evidence type="ECO:0000313" key="2">
    <source>
        <dbReference type="EMBL" id="TWU44172.1"/>
    </source>
</evidence>
<proteinExistence type="predicted"/>
<feature type="region of interest" description="Disordered" evidence="1">
    <location>
        <begin position="128"/>
        <end position="151"/>
    </location>
</feature>
<name>A0A5C6E5F4_9BACT</name>
<reference evidence="2 3" key="1">
    <citation type="submission" date="2019-02" db="EMBL/GenBank/DDBJ databases">
        <title>Deep-cultivation of Planctomycetes and their phenomic and genomic characterization uncovers novel biology.</title>
        <authorList>
            <person name="Wiegand S."/>
            <person name="Jogler M."/>
            <person name="Boedeker C."/>
            <person name="Pinto D."/>
            <person name="Vollmers J."/>
            <person name="Rivas-Marin E."/>
            <person name="Kohn T."/>
            <person name="Peeters S.H."/>
            <person name="Heuer A."/>
            <person name="Rast P."/>
            <person name="Oberbeckmann S."/>
            <person name="Bunk B."/>
            <person name="Jeske O."/>
            <person name="Meyerdierks A."/>
            <person name="Storesund J.E."/>
            <person name="Kallscheuer N."/>
            <person name="Luecker S."/>
            <person name="Lage O.M."/>
            <person name="Pohl T."/>
            <person name="Merkel B.J."/>
            <person name="Hornburger P."/>
            <person name="Mueller R.-W."/>
            <person name="Bruemmer F."/>
            <person name="Labrenz M."/>
            <person name="Spormann A.M."/>
            <person name="Op Den Camp H."/>
            <person name="Overmann J."/>
            <person name="Amann R."/>
            <person name="Jetten M.S.M."/>
            <person name="Mascher T."/>
            <person name="Medema M.H."/>
            <person name="Devos D.P."/>
            <person name="Kaster A.-K."/>
            <person name="Ovreas L."/>
            <person name="Rohde M."/>
            <person name="Galperin M.Y."/>
            <person name="Jogler C."/>
        </authorList>
    </citation>
    <scope>NUCLEOTIDE SEQUENCE [LARGE SCALE GENOMIC DNA]</scope>
    <source>
        <strain evidence="2 3">Q31b</strain>
    </source>
</reference>
<keyword evidence="3" id="KW-1185">Reference proteome</keyword>
<dbReference type="RefSeq" id="WP_146599180.1">
    <property type="nucleotide sequence ID" value="NZ_SJPY01000002.1"/>
</dbReference>
<evidence type="ECO:0000313" key="3">
    <source>
        <dbReference type="Proteomes" id="UP000315471"/>
    </source>
</evidence>
<dbReference type="OrthoDB" id="9773233at2"/>
<dbReference type="Gene3D" id="3.40.50.720">
    <property type="entry name" value="NAD(P)-binding Rossmann-like Domain"/>
    <property type="match status" value="1"/>
</dbReference>
<gene>
    <name evidence="2" type="ORF">Q31b_17080</name>
</gene>
<feature type="compositionally biased region" description="Acidic residues" evidence="1">
    <location>
        <begin position="132"/>
        <end position="145"/>
    </location>
</feature>
<evidence type="ECO:0000256" key="1">
    <source>
        <dbReference type="SAM" id="MobiDB-lite"/>
    </source>
</evidence>
<comment type="caution">
    <text evidence="2">The sequence shown here is derived from an EMBL/GenBank/DDBJ whole genome shotgun (WGS) entry which is preliminary data.</text>
</comment>
<sequence length="245" mass="26912">MLDTNAFADATLDPPGKIAVIGAGPIGIEAALYGRFLGYDVTLYEAAEIGHSMRGRLEEPFPMMPHDALSPLAIAAIEAQSGEKLPLALPMTYGQWIDQALMKLVDGDLLRGRLKTHSRVTRIELLPLDVEGSPDEDSDPEEDTERGDIPPDFRLWIRSQDDPAKVDAGLSIETESVIVATGANCDIECEFHPPLEYFFRLGEASAATGDESPSDYLARCRREITRVFANLGGRADLDLYRPRRV</sequence>
<dbReference type="SUPFAM" id="SSF51971">
    <property type="entry name" value="Nucleotide-binding domain"/>
    <property type="match status" value="1"/>
</dbReference>
<accession>A0A5C6E5F4</accession>
<organism evidence="2 3">
    <name type="scientific">Novipirellula aureliae</name>
    <dbReference type="NCBI Taxonomy" id="2527966"/>
    <lineage>
        <taxon>Bacteria</taxon>
        <taxon>Pseudomonadati</taxon>
        <taxon>Planctomycetota</taxon>
        <taxon>Planctomycetia</taxon>
        <taxon>Pirellulales</taxon>
        <taxon>Pirellulaceae</taxon>
        <taxon>Novipirellula</taxon>
    </lineage>
</organism>
<dbReference type="EMBL" id="SJPY01000002">
    <property type="protein sequence ID" value="TWU44172.1"/>
    <property type="molecule type" value="Genomic_DNA"/>
</dbReference>
<dbReference type="AlphaFoldDB" id="A0A5C6E5F4"/>
<protein>
    <submittedName>
        <fullName evidence="2">Dihydropyrimidine dehydrogenase subunit A</fullName>
    </submittedName>
</protein>
<dbReference type="Proteomes" id="UP000315471">
    <property type="component" value="Unassembled WGS sequence"/>
</dbReference>